<organism evidence="1 2">
    <name type="scientific">Capnocytophaga leadbetteri</name>
    <dbReference type="NCBI Taxonomy" id="327575"/>
    <lineage>
        <taxon>Bacteria</taxon>
        <taxon>Pseudomonadati</taxon>
        <taxon>Bacteroidota</taxon>
        <taxon>Flavobacteriia</taxon>
        <taxon>Flavobacteriales</taxon>
        <taxon>Flavobacteriaceae</taxon>
        <taxon>Capnocytophaga</taxon>
    </lineage>
</organism>
<evidence type="ECO:0000313" key="1">
    <source>
        <dbReference type="EMBL" id="PTX06348.1"/>
    </source>
</evidence>
<gene>
    <name evidence="1" type="ORF">C8P65_1073</name>
</gene>
<dbReference type="AlphaFoldDB" id="A0A2T5XTU5"/>
<dbReference type="GeneID" id="84580801"/>
<protein>
    <recommendedName>
        <fullName evidence="3">MORN repeat protein</fullName>
    </recommendedName>
</protein>
<dbReference type="Proteomes" id="UP000243985">
    <property type="component" value="Unassembled WGS sequence"/>
</dbReference>
<dbReference type="EMBL" id="QBKG01000007">
    <property type="protein sequence ID" value="PTX06348.1"/>
    <property type="molecule type" value="Genomic_DNA"/>
</dbReference>
<comment type="caution">
    <text evidence="1">The sequence shown here is derived from an EMBL/GenBank/DDBJ whole genome shotgun (WGS) entry which is preliminary data.</text>
</comment>
<proteinExistence type="predicted"/>
<reference evidence="1 2" key="1">
    <citation type="submission" date="2018-04" db="EMBL/GenBank/DDBJ databases">
        <title>Genomic Encyclopedia of Archaeal and Bacterial Type Strains, Phase II (KMG-II): from individual species to whole genera.</title>
        <authorList>
            <person name="Goeker M."/>
        </authorList>
    </citation>
    <scope>NUCLEOTIDE SEQUENCE [LARGE SCALE GENOMIC DNA]</scope>
    <source>
        <strain evidence="1 2">DSM 22902</strain>
    </source>
</reference>
<accession>A0A2T5XTU5</accession>
<dbReference type="PROSITE" id="PS51257">
    <property type="entry name" value="PROKAR_LIPOPROTEIN"/>
    <property type="match status" value="1"/>
</dbReference>
<sequence length="287" mass="34385">MKIYIYILSSLLVFGCKAQKKGYEFNLLNDMFETFNYSEFERQNKKYQGIDKDGFEEEFTFDDGTKVLADNEEMFVLPKKDFYVGYKAFYKNGNIKEKGHYFGLFELNVKSIKIGKWYYFDERGNLIRTVDEELKFGNFSSQDILIFLENKKYINLKNGKNRENVEVDFFYSPDFKKRLWSITIYKGKSFSISGNETLREGKSLYIDANTREEVKINDIKKYKDIIPNFEESYPFLNNNSSYQTFQGKTSTEEERKAFEQEQWEKYQARRDKKCLDQNRMNLENIKK</sequence>
<evidence type="ECO:0000313" key="2">
    <source>
        <dbReference type="Proteomes" id="UP000243985"/>
    </source>
</evidence>
<dbReference type="RefSeq" id="WP_107782217.1">
    <property type="nucleotide sequence ID" value="NZ_QBKG01000007.1"/>
</dbReference>
<name>A0A2T5XTU5_9FLAO</name>
<evidence type="ECO:0008006" key="3">
    <source>
        <dbReference type="Google" id="ProtNLM"/>
    </source>
</evidence>